<reference evidence="6 7" key="1">
    <citation type="journal article" date="2015" name="ISME J.">
        <title>Genomic and phenotypic differentiation among Methanosarcina mazei populations from Columbia River sediment.</title>
        <authorList>
            <person name="Youngblut N.D."/>
            <person name="Wirth J.S."/>
            <person name="Henriksen J.R."/>
            <person name="Smith M."/>
            <person name="Simon H."/>
            <person name="Metcalf W.W."/>
            <person name="Whitaker R.J."/>
        </authorList>
    </citation>
    <scope>NUCLEOTIDE SEQUENCE [LARGE SCALE GENOMIC DNA]</scope>
    <source>
        <strain evidence="6 7">3.H.M.1A.1</strain>
    </source>
</reference>
<dbReference type="AlphaFoldDB" id="A0A0F8L3X8"/>
<name>A0A0F8L3X8_METMZ</name>
<dbReference type="InterPro" id="IPR050090">
    <property type="entry name" value="Tyrosine_recombinase_XerCD"/>
</dbReference>
<organism evidence="6 7">
    <name type="scientific">Methanosarcina mazei</name>
    <name type="common">Methanosarcina frisia</name>
    <dbReference type="NCBI Taxonomy" id="2209"/>
    <lineage>
        <taxon>Archaea</taxon>
        <taxon>Methanobacteriati</taxon>
        <taxon>Methanobacteriota</taxon>
        <taxon>Stenosarchaea group</taxon>
        <taxon>Methanomicrobia</taxon>
        <taxon>Methanosarcinales</taxon>
        <taxon>Methanosarcinaceae</taxon>
        <taxon>Methanosarcina</taxon>
    </lineage>
</organism>
<dbReference type="Gene3D" id="1.10.443.10">
    <property type="entry name" value="Intergrase catalytic core"/>
    <property type="match status" value="1"/>
</dbReference>
<keyword evidence="2" id="KW-0233">DNA recombination</keyword>
<evidence type="ECO:0008006" key="8">
    <source>
        <dbReference type="Google" id="ProtNLM"/>
    </source>
</evidence>
<accession>A0A0F8L3X8</accession>
<dbReference type="InterPro" id="IPR002104">
    <property type="entry name" value="Integrase_catalytic"/>
</dbReference>
<proteinExistence type="predicted"/>
<evidence type="ECO:0000313" key="6">
    <source>
        <dbReference type="EMBL" id="KKG87790.1"/>
    </source>
</evidence>
<dbReference type="EMBL" id="JJPT01000155">
    <property type="protein sequence ID" value="KKG87790.1"/>
    <property type="molecule type" value="Genomic_DNA"/>
</dbReference>
<gene>
    <name evidence="6" type="ORF">DU69_17305</name>
</gene>
<dbReference type="Proteomes" id="UP000034657">
    <property type="component" value="Unassembled WGS sequence"/>
</dbReference>
<evidence type="ECO:0000313" key="7">
    <source>
        <dbReference type="Proteomes" id="UP000034657"/>
    </source>
</evidence>
<dbReference type="PATRIC" id="fig|2209.75.peg.3824"/>
<dbReference type="Gene3D" id="1.10.150.130">
    <property type="match status" value="1"/>
</dbReference>
<sequence>MSNESDLEEYLQRLEDDGLSKRTIDNNIFILKPFISWLGEREVTDKTVLEYLRFLKPRNYTDSTLYQYRAILKKYLSTFSPEQAREIKLKVKRKEPPIILTQAEIESLIEACRNPRDKALISFLYESGCRKGELVSIKLEHVVFTEFGATVTIPQGKTGPRTIPVVYAASYLRQWVESHPTKGSSDPLFCSLQEPFSQFSFSGLKHLMSTLKERTGLKKDLYPHLFRHSRASHLANQFTEQQLKQFLGWTAGSNMAAVYVHLSQRDIQDCVLKAYGIESPTEEKKSFKVGKCPRCKDINPETSLFCGKCGMPLKDDSVRQLETEQDNFETEFSKLIAKYPNILEILSNYKKDA</sequence>
<dbReference type="InterPro" id="IPR010998">
    <property type="entry name" value="Integrase_recombinase_N"/>
</dbReference>
<dbReference type="PANTHER" id="PTHR30349:SF87">
    <property type="entry name" value="TRANSPOSASE A"/>
    <property type="match status" value="1"/>
</dbReference>
<dbReference type="InterPro" id="IPR011010">
    <property type="entry name" value="DNA_brk_join_enz"/>
</dbReference>
<feature type="domain" description="Core-binding (CB)" evidence="5">
    <location>
        <begin position="1"/>
        <end position="80"/>
    </location>
</feature>
<dbReference type="InterPro" id="IPR013762">
    <property type="entry name" value="Integrase-like_cat_sf"/>
</dbReference>
<dbReference type="SUPFAM" id="SSF56349">
    <property type="entry name" value="DNA breaking-rejoining enzymes"/>
    <property type="match status" value="1"/>
</dbReference>
<evidence type="ECO:0000256" key="1">
    <source>
        <dbReference type="ARBA" id="ARBA00023125"/>
    </source>
</evidence>
<dbReference type="InterPro" id="IPR044068">
    <property type="entry name" value="CB"/>
</dbReference>
<dbReference type="GO" id="GO:0003677">
    <property type="term" value="F:DNA binding"/>
    <property type="evidence" value="ECO:0007669"/>
    <property type="project" value="UniProtKB-UniRule"/>
</dbReference>
<dbReference type="PANTHER" id="PTHR30349">
    <property type="entry name" value="PHAGE INTEGRASE-RELATED"/>
    <property type="match status" value="1"/>
</dbReference>
<comment type="caution">
    <text evidence="6">The sequence shown here is derived from an EMBL/GenBank/DDBJ whole genome shotgun (WGS) entry which is preliminary data.</text>
</comment>
<keyword evidence="1 3" id="KW-0238">DNA-binding</keyword>
<protein>
    <recommendedName>
        <fullName evidence="8">Integrase</fullName>
    </recommendedName>
</protein>
<evidence type="ECO:0000259" key="4">
    <source>
        <dbReference type="PROSITE" id="PS51898"/>
    </source>
</evidence>
<dbReference type="PROSITE" id="PS51900">
    <property type="entry name" value="CB"/>
    <property type="match status" value="1"/>
</dbReference>
<dbReference type="CDD" id="cd00397">
    <property type="entry name" value="DNA_BRE_C"/>
    <property type="match status" value="1"/>
</dbReference>
<dbReference type="GO" id="GO:0006310">
    <property type="term" value="P:DNA recombination"/>
    <property type="evidence" value="ECO:0007669"/>
    <property type="project" value="UniProtKB-KW"/>
</dbReference>
<dbReference type="PROSITE" id="PS51898">
    <property type="entry name" value="TYR_RECOMBINASE"/>
    <property type="match status" value="1"/>
</dbReference>
<evidence type="ECO:0000256" key="2">
    <source>
        <dbReference type="ARBA" id="ARBA00023172"/>
    </source>
</evidence>
<feature type="domain" description="Tyr recombinase" evidence="4">
    <location>
        <begin position="95"/>
        <end position="272"/>
    </location>
</feature>
<dbReference type="GO" id="GO:0015074">
    <property type="term" value="P:DNA integration"/>
    <property type="evidence" value="ECO:0007669"/>
    <property type="project" value="InterPro"/>
</dbReference>
<dbReference type="RefSeq" id="WP_048042169.1">
    <property type="nucleotide sequence ID" value="NZ_JJPT01000155.1"/>
</dbReference>
<dbReference type="Pfam" id="PF00589">
    <property type="entry name" value="Phage_integrase"/>
    <property type="match status" value="1"/>
</dbReference>
<evidence type="ECO:0000256" key="3">
    <source>
        <dbReference type="PROSITE-ProRule" id="PRU01248"/>
    </source>
</evidence>
<evidence type="ECO:0000259" key="5">
    <source>
        <dbReference type="PROSITE" id="PS51900"/>
    </source>
</evidence>